<dbReference type="NCBIfam" id="NF045521">
    <property type="entry name" value="rhoda_near_glyco"/>
    <property type="match status" value="1"/>
</dbReference>
<dbReference type="PANTHER" id="PTHR44542:SF14">
    <property type="entry name" value="PROTEIN HIGH ARSENIC CONTENT 1, MITOCHONDRIAL-RELATED"/>
    <property type="match status" value="1"/>
</dbReference>
<protein>
    <submittedName>
        <fullName evidence="2">Rhodanese-like domain-containing protein</fullName>
    </submittedName>
</protein>
<dbReference type="InterPro" id="IPR001763">
    <property type="entry name" value="Rhodanese-like_dom"/>
</dbReference>
<accession>A0A3G2LAD0</accession>
<dbReference type="PANTHER" id="PTHR44542">
    <property type="entry name" value="THIOSULFATE SULFURTRANSFERASE 18"/>
    <property type="match status" value="1"/>
</dbReference>
<dbReference type="KEGG" id="emar:D1013_18115"/>
<evidence type="ECO:0000313" key="2">
    <source>
        <dbReference type="EMBL" id="AYN69161.1"/>
    </source>
</evidence>
<evidence type="ECO:0000259" key="1">
    <source>
        <dbReference type="PROSITE" id="PS50206"/>
    </source>
</evidence>
<dbReference type="CDD" id="cd00158">
    <property type="entry name" value="RHOD"/>
    <property type="match status" value="1"/>
</dbReference>
<evidence type="ECO:0000313" key="3">
    <source>
        <dbReference type="Proteomes" id="UP000276309"/>
    </source>
</evidence>
<dbReference type="PROSITE" id="PS50206">
    <property type="entry name" value="RHODANESE_3"/>
    <property type="match status" value="1"/>
</dbReference>
<dbReference type="EMBL" id="CP032050">
    <property type="protein sequence ID" value="AYN69161.1"/>
    <property type="molecule type" value="Genomic_DNA"/>
</dbReference>
<dbReference type="Pfam" id="PF00581">
    <property type="entry name" value="Rhodanese"/>
    <property type="match status" value="1"/>
</dbReference>
<dbReference type="OrthoDB" id="598065at2"/>
<dbReference type="GO" id="GO:0003824">
    <property type="term" value="F:catalytic activity"/>
    <property type="evidence" value="ECO:0007669"/>
    <property type="project" value="InterPro"/>
</dbReference>
<dbReference type="Gene3D" id="3.40.250.10">
    <property type="entry name" value="Rhodanese-like domain"/>
    <property type="match status" value="1"/>
</dbReference>
<dbReference type="AlphaFoldDB" id="A0A3G2LAD0"/>
<dbReference type="Proteomes" id="UP000276309">
    <property type="component" value="Chromosome"/>
</dbReference>
<sequence>MKQRLLIFSFLMFGSFIFAQTRIDKALKKWNKESVPYITVSEVKTEKEAIFLDAREWHEFNVSHLPNALWIGYKNFNLQSITNKLPDKQKELIVYCSIGVRSEDIAEELIAAGYPNVKNLYGGIFEWVNQGNTVYNSDGQPTDQTHAFNKHWGKLLLKGQKVYSVEDLVRN</sequence>
<dbReference type="SUPFAM" id="SSF52821">
    <property type="entry name" value="Rhodanese/Cell cycle control phosphatase"/>
    <property type="match status" value="1"/>
</dbReference>
<organism evidence="2 3">
    <name type="scientific">Euzebyella marina</name>
    <dbReference type="NCBI Taxonomy" id="1761453"/>
    <lineage>
        <taxon>Bacteria</taxon>
        <taxon>Pseudomonadati</taxon>
        <taxon>Bacteroidota</taxon>
        <taxon>Flavobacteriia</taxon>
        <taxon>Flavobacteriales</taxon>
        <taxon>Flavobacteriaceae</taxon>
        <taxon>Euzebyella</taxon>
    </lineage>
</organism>
<keyword evidence="3" id="KW-1185">Reference proteome</keyword>
<proteinExistence type="predicted"/>
<dbReference type="RefSeq" id="WP_121850167.1">
    <property type="nucleotide sequence ID" value="NZ_CP032050.1"/>
</dbReference>
<dbReference type="SMART" id="SM00450">
    <property type="entry name" value="RHOD"/>
    <property type="match status" value="1"/>
</dbReference>
<dbReference type="InterPro" id="IPR036873">
    <property type="entry name" value="Rhodanese-like_dom_sf"/>
</dbReference>
<name>A0A3G2LAD0_9FLAO</name>
<reference evidence="2 3" key="1">
    <citation type="submission" date="2018-08" db="EMBL/GenBank/DDBJ databases">
        <title>The reduced genetic potential of extracellular carbohydrate catabolism in Euzebyella marina RN62, a Flavobacteriia bacterium isolated from the hadal water.</title>
        <authorList>
            <person name="Xue C."/>
        </authorList>
    </citation>
    <scope>NUCLEOTIDE SEQUENCE [LARGE SCALE GENOMIC DNA]</scope>
    <source>
        <strain evidence="2 3">RN62</strain>
    </source>
</reference>
<dbReference type="InterPro" id="IPR044684">
    <property type="entry name" value="STR17/STR18/HARC1-like"/>
</dbReference>
<gene>
    <name evidence="2" type="ORF">D1013_18115</name>
</gene>
<feature type="domain" description="Rhodanese" evidence="1">
    <location>
        <begin position="45"/>
        <end position="136"/>
    </location>
</feature>